<feature type="chain" id="PRO_5015720386" evidence="1">
    <location>
        <begin position="24"/>
        <end position="203"/>
    </location>
</feature>
<gene>
    <name evidence="3" type="ORF">C3942_20420</name>
</gene>
<dbReference type="PANTHER" id="PTHR36933:SF1">
    <property type="entry name" value="SLL0788 PROTEIN"/>
    <property type="match status" value="1"/>
</dbReference>
<evidence type="ECO:0000313" key="3">
    <source>
        <dbReference type="EMBL" id="PPE72063.1"/>
    </source>
</evidence>
<dbReference type="AlphaFoldDB" id="A0A2S5TAM3"/>
<keyword evidence="1" id="KW-0732">Signal</keyword>
<dbReference type="PANTHER" id="PTHR36933">
    <property type="entry name" value="SLL0788 PROTEIN"/>
    <property type="match status" value="1"/>
</dbReference>
<dbReference type="RefSeq" id="WP_104232219.1">
    <property type="nucleotide sequence ID" value="NZ_PSNW01000016.1"/>
</dbReference>
<name>A0A2S5TAM3_9GAMM</name>
<reference evidence="3 4" key="1">
    <citation type="submission" date="2018-02" db="EMBL/GenBank/DDBJ databases">
        <title>Genome sequencing of Solimonas sp. HR-BB.</title>
        <authorList>
            <person name="Lee Y."/>
            <person name="Jeon C.O."/>
        </authorList>
    </citation>
    <scope>NUCLEOTIDE SEQUENCE [LARGE SCALE GENOMIC DNA]</scope>
    <source>
        <strain evidence="3 4">HR-BB</strain>
    </source>
</reference>
<dbReference type="Proteomes" id="UP000238220">
    <property type="component" value="Unassembled WGS sequence"/>
</dbReference>
<keyword evidence="4" id="KW-1185">Reference proteome</keyword>
<protein>
    <submittedName>
        <fullName evidence="3">DUF305 domain-containing protein</fullName>
    </submittedName>
</protein>
<dbReference type="InterPro" id="IPR012347">
    <property type="entry name" value="Ferritin-like"/>
</dbReference>
<dbReference type="OrthoDB" id="8603558at2"/>
<sequence length="203" mass="21915">MALLLAGGAALLAAAGYALGLRAAPPNAAAPSAVDIGFAQFMRGHHDQAIVMTEILLSDRSSKLAGLASAMQAAQLIEIGQMKGWLQLWEKPLLPASDSMDWMLLGKEPPDEALSRYLIACRNSPGGMPGLATVEELQRLRTLRGEERDRLFLQLMLKHHQGGLPMAQFAAYNARTPAVRTMAAQMVVEQTQELATMAVLARR</sequence>
<dbReference type="Gene3D" id="1.20.1260.10">
    <property type="match status" value="1"/>
</dbReference>
<evidence type="ECO:0000256" key="1">
    <source>
        <dbReference type="SAM" id="SignalP"/>
    </source>
</evidence>
<dbReference type="Pfam" id="PF03713">
    <property type="entry name" value="DUF305"/>
    <property type="match status" value="1"/>
</dbReference>
<accession>A0A2S5TAM3</accession>
<organism evidence="3 4">
    <name type="scientific">Solimonas fluminis</name>
    <dbReference type="NCBI Taxonomy" id="2086571"/>
    <lineage>
        <taxon>Bacteria</taxon>
        <taxon>Pseudomonadati</taxon>
        <taxon>Pseudomonadota</taxon>
        <taxon>Gammaproteobacteria</taxon>
        <taxon>Nevskiales</taxon>
        <taxon>Nevskiaceae</taxon>
        <taxon>Solimonas</taxon>
    </lineage>
</organism>
<evidence type="ECO:0000259" key="2">
    <source>
        <dbReference type="Pfam" id="PF03713"/>
    </source>
</evidence>
<proteinExistence type="predicted"/>
<dbReference type="InterPro" id="IPR005183">
    <property type="entry name" value="DUF305_CopM-like"/>
</dbReference>
<evidence type="ECO:0000313" key="4">
    <source>
        <dbReference type="Proteomes" id="UP000238220"/>
    </source>
</evidence>
<feature type="signal peptide" evidence="1">
    <location>
        <begin position="1"/>
        <end position="23"/>
    </location>
</feature>
<feature type="domain" description="DUF305" evidence="2">
    <location>
        <begin position="35"/>
        <end position="198"/>
    </location>
</feature>
<comment type="caution">
    <text evidence="3">The sequence shown here is derived from an EMBL/GenBank/DDBJ whole genome shotgun (WGS) entry which is preliminary data.</text>
</comment>
<dbReference type="EMBL" id="PSNW01000016">
    <property type="protein sequence ID" value="PPE72063.1"/>
    <property type="molecule type" value="Genomic_DNA"/>
</dbReference>